<keyword evidence="2" id="KW-1185">Reference proteome</keyword>
<dbReference type="Proteomes" id="UP000676565">
    <property type="component" value="Unassembled WGS sequence"/>
</dbReference>
<proteinExistence type="predicted"/>
<dbReference type="RefSeq" id="WP_210653424.1">
    <property type="nucleotide sequence ID" value="NZ_JAGKQQ010000001.1"/>
</dbReference>
<evidence type="ECO:0000313" key="1">
    <source>
        <dbReference type="EMBL" id="MBP3955342.1"/>
    </source>
</evidence>
<protein>
    <submittedName>
        <fullName evidence="1">Uncharacterized protein</fullName>
    </submittedName>
</protein>
<comment type="caution">
    <text evidence="1">The sequence shown here is derived from an EMBL/GenBank/DDBJ whole genome shotgun (WGS) entry which is preliminary data.</text>
</comment>
<reference evidence="1 2" key="1">
    <citation type="submission" date="2021-04" db="EMBL/GenBank/DDBJ databases">
        <authorList>
            <person name="Ivanova A."/>
        </authorList>
    </citation>
    <scope>NUCLEOTIDE SEQUENCE [LARGE SCALE GENOMIC DNA]</scope>
    <source>
        <strain evidence="1 2">G18</strain>
    </source>
</reference>
<accession>A0ABS5BNM9</accession>
<sequence>MLGCMFGGILTPGESNRGSIMGDRVWQVPEEQFVAVWNGAESLDQASAQLKEIAGGNVPGWAVLQRSLDLRRKGVELKTLVRLAPLQRV</sequence>
<gene>
    <name evidence="1" type="ORF">J8F10_08620</name>
</gene>
<name>A0ABS5BNM9_9BACT</name>
<dbReference type="EMBL" id="JAGKQQ010000001">
    <property type="protein sequence ID" value="MBP3955342.1"/>
    <property type="molecule type" value="Genomic_DNA"/>
</dbReference>
<evidence type="ECO:0000313" key="2">
    <source>
        <dbReference type="Proteomes" id="UP000676565"/>
    </source>
</evidence>
<organism evidence="1 2">
    <name type="scientific">Gemmata palustris</name>
    <dbReference type="NCBI Taxonomy" id="2822762"/>
    <lineage>
        <taxon>Bacteria</taxon>
        <taxon>Pseudomonadati</taxon>
        <taxon>Planctomycetota</taxon>
        <taxon>Planctomycetia</taxon>
        <taxon>Gemmatales</taxon>
        <taxon>Gemmataceae</taxon>
        <taxon>Gemmata</taxon>
    </lineage>
</organism>